<feature type="binding site" evidence="9">
    <location>
        <position position="50"/>
    </location>
    <ligand>
        <name>Zn(2+)</name>
        <dbReference type="ChEBI" id="CHEBI:29105"/>
    </ligand>
</feature>
<evidence type="ECO:0000259" key="12">
    <source>
        <dbReference type="PROSITE" id="PS51915"/>
    </source>
</evidence>
<feature type="binding site" evidence="9">
    <location>
        <position position="6"/>
    </location>
    <ligand>
        <name>Zn(2+)</name>
        <dbReference type="ChEBI" id="CHEBI:29105"/>
    </ligand>
</feature>
<dbReference type="EnsemblMetazoa" id="AALFPA23_015261.R22142">
    <property type="protein sequence ID" value="AALFPA23_015261.P22142"/>
    <property type="gene ID" value="AALFPA23_015261"/>
</dbReference>
<evidence type="ECO:0000256" key="9">
    <source>
        <dbReference type="PROSITE-ProRule" id="PRU01263"/>
    </source>
</evidence>
<evidence type="ECO:0000313" key="14">
    <source>
        <dbReference type="Proteomes" id="UP000069940"/>
    </source>
</evidence>
<dbReference type="PROSITE" id="PS51915">
    <property type="entry name" value="ZAD"/>
    <property type="match status" value="1"/>
</dbReference>
<feature type="domain" description="C2H2-type" evidence="11">
    <location>
        <begin position="411"/>
        <end position="439"/>
    </location>
</feature>
<keyword evidence="7" id="KW-0539">Nucleus</keyword>
<evidence type="ECO:0008006" key="15">
    <source>
        <dbReference type="Google" id="ProtNLM"/>
    </source>
</evidence>
<feature type="compositionally biased region" description="Polar residues" evidence="10">
    <location>
        <begin position="202"/>
        <end position="218"/>
    </location>
</feature>
<dbReference type="Pfam" id="PF07776">
    <property type="entry name" value="zf-AD"/>
    <property type="match status" value="1"/>
</dbReference>
<evidence type="ECO:0000256" key="1">
    <source>
        <dbReference type="ARBA" id="ARBA00004123"/>
    </source>
</evidence>
<evidence type="ECO:0000256" key="5">
    <source>
        <dbReference type="ARBA" id="ARBA00023015"/>
    </source>
</evidence>
<evidence type="ECO:0000256" key="3">
    <source>
        <dbReference type="ARBA" id="ARBA00022737"/>
    </source>
</evidence>
<feature type="compositionally biased region" description="Basic and acidic residues" evidence="10">
    <location>
        <begin position="571"/>
        <end position="591"/>
    </location>
</feature>
<keyword evidence="14" id="KW-1185">Reference proteome</keyword>
<dbReference type="PROSITE" id="PS50157">
    <property type="entry name" value="ZINC_FINGER_C2H2_2"/>
    <property type="match status" value="9"/>
</dbReference>
<evidence type="ECO:0000313" key="13">
    <source>
        <dbReference type="EnsemblMetazoa" id="AALFPA23_015261.P22142"/>
    </source>
</evidence>
<keyword evidence="5" id="KW-0805">Transcription regulation</keyword>
<dbReference type="SUPFAM" id="SSF57667">
    <property type="entry name" value="beta-beta-alpha zinc fingers"/>
    <property type="match status" value="3"/>
</dbReference>
<feature type="domain" description="C2H2-type" evidence="11">
    <location>
        <begin position="291"/>
        <end position="318"/>
    </location>
</feature>
<dbReference type="InterPro" id="IPR036236">
    <property type="entry name" value="Znf_C2H2_sf"/>
</dbReference>
<dbReference type="InterPro" id="IPR013087">
    <property type="entry name" value="Znf_C2H2_type"/>
</dbReference>
<dbReference type="PROSITE" id="PS00028">
    <property type="entry name" value="ZINC_FINGER_C2H2_1"/>
    <property type="match status" value="8"/>
</dbReference>
<keyword evidence="8" id="KW-0863">Zinc-finger</keyword>
<dbReference type="PANTHER" id="PTHR24399">
    <property type="entry name" value="ZINC FINGER AND BTB DOMAIN-CONTAINING"/>
    <property type="match status" value="1"/>
</dbReference>
<evidence type="ECO:0000256" key="2">
    <source>
        <dbReference type="ARBA" id="ARBA00022723"/>
    </source>
</evidence>
<reference evidence="13" key="2">
    <citation type="submission" date="2025-05" db="UniProtKB">
        <authorList>
            <consortium name="EnsemblMetazoa"/>
        </authorList>
    </citation>
    <scope>IDENTIFICATION</scope>
    <source>
        <strain evidence="13">Foshan</strain>
    </source>
</reference>
<protein>
    <recommendedName>
        <fullName evidence="15">C2h2-type zn-finger protein</fullName>
    </recommendedName>
</protein>
<keyword evidence="6" id="KW-0804">Transcription</keyword>
<dbReference type="Proteomes" id="UP000069940">
    <property type="component" value="Unassembled WGS sequence"/>
</dbReference>
<dbReference type="GeneID" id="109421267"/>
<feature type="domain" description="C2H2-type" evidence="11">
    <location>
        <begin position="322"/>
        <end position="350"/>
    </location>
</feature>
<feature type="binding site" evidence="9">
    <location>
        <position position="47"/>
    </location>
    <ligand>
        <name>Zn(2+)</name>
        <dbReference type="ChEBI" id="CHEBI:29105"/>
    </ligand>
</feature>
<feature type="domain" description="C2H2-type" evidence="11">
    <location>
        <begin position="438"/>
        <end position="466"/>
    </location>
</feature>
<dbReference type="RefSeq" id="XP_029726986.1">
    <property type="nucleotide sequence ID" value="XM_029871126.2"/>
</dbReference>
<evidence type="ECO:0000256" key="7">
    <source>
        <dbReference type="ARBA" id="ARBA00023242"/>
    </source>
</evidence>
<evidence type="ECO:0000259" key="11">
    <source>
        <dbReference type="PROSITE" id="PS50157"/>
    </source>
</evidence>
<sequence>MISMVCRLCLSEESLEMVFKEEGLQQCISDYLSIQVSSEDHLSKAVCTICRIRLIEFHQYRQRCHEVQDILQSMCRNQNVGTDIPSKQVTANDVAPAVADSEPAPIPIIQSIEEPKKIGGQQFQCDVCNAIFKISRQLAVHRRIHDSLNDGKIVSKADHVKKATQANAVAILEHNSSSEKGSPSVDANSQLVKLPVQLEAGQTNLASEQESRQEATSSLEEDEEITDYEDEQSDISDESDDYENSSVSDGHLALGEGPHPNQNWRCDMCPKAFETRKQLKDHRYIHNPKNIECTVCKQRYVFKHQLLRHMERHRGPNEEKKYKCDKCDMAYKFEPSLSRHKKQMHGPRDQKCPICDARFALPNLLRRHMKKHAENHESRADFYSLERTESTKGVARFHGENGKDKESNSSFKCVKCPSSYKTRKDLLTHHRAKHVKKITCSLCSESFALSKQLQMHMQEIHKQGNNSSKALTCKECNKVFHVRRNLLRHVKIHEPLKHHRCTVCDKLFKTSEAVARHIKIHAKSPASDCKDDLGNVVQEHINQELQSKGWPANVEKDQGVSKKRSRKNTKLRQDADTSNDKLRTTKKDSTPKKKLTNPAKEMANSQLETTKVQDSEEEPVLVIEVEEFKLEPE</sequence>
<feature type="domain" description="ZAD" evidence="12">
    <location>
        <begin position="4"/>
        <end position="74"/>
    </location>
</feature>
<dbReference type="PANTHER" id="PTHR24399:SF23">
    <property type="entry name" value="C2H2-TYPE DOMAIN-CONTAINING PROTEIN"/>
    <property type="match status" value="1"/>
</dbReference>
<dbReference type="Gene3D" id="3.40.1800.20">
    <property type="match status" value="1"/>
</dbReference>
<feature type="compositionally biased region" description="Acidic residues" evidence="10">
    <location>
        <begin position="219"/>
        <end position="243"/>
    </location>
</feature>
<feature type="domain" description="C2H2-type" evidence="11">
    <location>
        <begin position="350"/>
        <end position="377"/>
    </location>
</feature>
<dbReference type="SUPFAM" id="SSF57716">
    <property type="entry name" value="Glucocorticoid receptor-like (DNA-binding domain)"/>
    <property type="match status" value="1"/>
</dbReference>
<evidence type="ECO:0000256" key="4">
    <source>
        <dbReference type="ARBA" id="ARBA00022833"/>
    </source>
</evidence>
<accession>A0ABM1Z5F7</accession>
<feature type="compositionally biased region" description="Polar residues" evidence="10">
    <location>
        <begin position="603"/>
        <end position="612"/>
    </location>
</feature>
<dbReference type="InterPro" id="IPR012934">
    <property type="entry name" value="Znf_AD"/>
</dbReference>
<feature type="domain" description="C2H2-type" evidence="11">
    <location>
        <begin position="471"/>
        <end position="498"/>
    </location>
</feature>
<keyword evidence="3" id="KW-0677">Repeat</keyword>
<keyword evidence="4 9" id="KW-0862">Zinc</keyword>
<dbReference type="SMART" id="SM00355">
    <property type="entry name" value="ZnF_C2H2"/>
    <property type="match status" value="9"/>
</dbReference>
<feature type="region of interest" description="Disordered" evidence="10">
    <location>
        <begin position="202"/>
        <end position="261"/>
    </location>
</feature>
<dbReference type="Pfam" id="PF13894">
    <property type="entry name" value="zf-C2H2_4"/>
    <property type="match status" value="1"/>
</dbReference>
<organism evidence="13 14">
    <name type="scientific">Aedes albopictus</name>
    <name type="common">Asian tiger mosquito</name>
    <name type="synonym">Stegomyia albopicta</name>
    <dbReference type="NCBI Taxonomy" id="7160"/>
    <lineage>
        <taxon>Eukaryota</taxon>
        <taxon>Metazoa</taxon>
        <taxon>Ecdysozoa</taxon>
        <taxon>Arthropoda</taxon>
        <taxon>Hexapoda</taxon>
        <taxon>Insecta</taxon>
        <taxon>Pterygota</taxon>
        <taxon>Neoptera</taxon>
        <taxon>Endopterygota</taxon>
        <taxon>Diptera</taxon>
        <taxon>Nematocera</taxon>
        <taxon>Culicoidea</taxon>
        <taxon>Culicidae</taxon>
        <taxon>Culicinae</taxon>
        <taxon>Aedini</taxon>
        <taxon>Aedes</taxon>
        <taxon>Stegomyia</taxon>
    </lineage>
</organism>
<feature type="binding site" evidence="9">
    <location>
        <position position="9"/>
    </location>
    <ligand>
        <name>Zn(2+)</name>
        <dbReference type="ChEBI" id="CHEBI:29105"/>
    </ligand>
</feature>
<comment type="subcellular location">
    <subcellularLocation>
        <location evidence="1">Nucleus</location>
    </subcellularLocation>
</comment>
<feature type="compositionally biased region" description="Basic residues" evidence="10">
    <location>
        <begin position="561"/>
        <end position="570"/>
    </location>
</feature>
<reference evidence="14" key="1">
    <citation type="journal article" date="2015" name="Proc. Natl. Acad. Sci. U.S.A.">
        <title>Genome sequence of the Asian Tiger mosquito, Aedes albopictus, reveals insights into its biology, genetics, and evolution.</title>
        <authorList>
            <person name="Chen X.G."/>
            <person name="Jiang X."/>
            <person name="Gu J."/>
            <person name="Xu M."/>
            <person name="Wu Y."/>
            <person name="Deng Y."/>
            <person name="Zhang C."/>
            <person name="Bonizzoni M."/>
            <person name="Dermauw W."/>
            <person name="Vontas J."/>
            <person name="Armbruster P."/>
            <person name="Huang X."/>
            <person name="Yang Y."/>
            <person name="Zhang H."/>
            <person name="He W."/>
            <person name="Peng H."/>
            <person name="Liu Y."/>
            <person name="Wu K."/>
            <person name="Chen J."/>
            <person name="Lirakis M."/>
            <person name="Topalis P."/>
            <person name="Van Leeuwen T."/>
            <person name="Hall A.B."/>
            <person name="Jiang X."/>
            <person name="Thorpe C."/>
            <person name="Mueller R.L."/>
            <person name="Sun C."/>
            <person name="Waterhouse R.M."/>
            <person name="Yan G."/>
            <person name="Tu Z.J."/>
            <person name="Fang X."/>
            <person name="James A.A."/>
        </authorList>
    </citation>
    <scope>NUCLEOTIDE SEQUENCE [LARGE SCALE GENOMIC DNA]</scope>
    <source>
        <strain evidence="14">Foshan</strain>
    </source>
</reference>
<evidence type="ECO:0000256" key="6">
    <source>
        <dbReference type="ARBA" id="ARBA00023163"/>
    </source>
</evidence>
<feature type="domain" description="C2H2-type" evidence="11">
    <location>
        <begin position="499"/>
        <end position="526"/>
    </location>
</feature>
<feature type="domain" description="C2H2-type" evidence="11">
    <location>
        <begin position="123"/>
        <end position="150"/>
    </location>
</feature>
<keyword evidence="2 9" id="KW-0479">Metal-binding</keyword>
<dbReference type="Pfam" id="PF00096">
    <property type="entry name" value="zf-C2H2"/>
    <property type="match status" value="4"/>
</dbReference>
<name>A0ABM1Z5F7_AEDAL</name>
<proteinExistence type="predicted"/>
<evidence type="ECO:0000256" key="10">
    <source>
        <dbReference type="SAM" id="MobiDB-lite"/>
    </source>
</evidence>
<evidence type="ECO:0000256" key="8">
    <source>
        <dbReference type="PROSITE-ProRule" id="PRU00042"/>
    </source>
</evidence>
<feature type="domain" description="C2H2-type" evidence="11">
    <location>
        <begin position="264"/>
        <end position="291"/>
    </location>
</feature>
<dbReference type="SMART" id="SM00868">
    <property type="entry name" value="zf-AD"/>
    <property type="match status" value="1"/>
</dbReference>
<dbReference type="Gene3D" id="3.30.160.60">
    <property type="entry name" value="Classic Zinc Finger"/>
    <property type="match status" value="4"/>
</dbReference>
<feature type="region of interest" description="Disordered" evidence="10">
    <location>
        <begin position="550"/>
        <end position="617"/>
    </location>
</feature>